<dbReference type="FunFam" id="1.10.287.130:FF:000040">
    <property type="entry name" value="PAS domain-containing sensor histidine kinase"/>
    <property type="match status" value="1"/>
</dbReference>
<dbReference type="InterPro" id="IPR004358">
    <property type="entry name" value="Sig_transdc_His_kin-like_C"/>
</dbReference>
<keyword evidence="14" id="KW-1185">Reference proteome</keyword>
<dbReference type="NCBIfam" id="TIGR00229">
    <property type="entry name" value="sensory_box"/>
    <property type="match status" value="4"/>
</dbReference>
<keyword evidence="6 13" id="KW-0418">Kinase</keyword>
<reference evidence="14" key="1">
    <citation type="submission" date="2015-12" db="EMBL/GenBank/DDBJ databases">
        <title>Complete genome sequences of two moderately thermophilic Paenibacillus species.</title>
        <authorList>
            <person name="Butler R.III."/>
            <person name="Wang J."/>
            <person name="Stark B.C."/>
            <person name="Pombert J.-F."/>
        </authorList>
    </citation>
    <scope>NUCLEOTIDE SEQUENCE [LARGE SCALE GENOMIC DNA]</scope>
    <source>
        <strain evidence="14">32O-Y</strain>
    </source>
</reference>
<evidence type="ECO:0000256" key="5">
    <source>
        <dbReference type="ARBA" id="ARBA00022741"/>
    </source>
</evidence>
<evidence type="ECO:0000256" key="7">
    <source>
        <dbReference type="ARBA" id="ARBA00022840"/>
    </source>
</evidence>
<protein>
    <recommendedName>
        <fullName evidence="2">histidine kinase</fullName>
        <ecNumber evidence="2">2.7.13.3</ecNumber>
    </recommendedName>
</protein>
<keyword evidence="9" id="KW-0902">Two-component regulatory system</keyword>
<dbReference type="PROSITE" id="PS50109">
    <property type="entry name" value="HIS_KIN"/>
    <property type="match status" value="1"/>
</dbReference>
<dbReference type="Pfam" id="PF00989">
    <property type="entry name" value="PAS"/>
    <property type="match status" value="3"/>
</dbReference>
<dbReference type="CDD" id="cd00130">
    <property type="entry name" value="PAS"/>
    <property type="match status" value="3"/>
</dbReference>
<organism evidence="13 14">
    <name type="scientific">Paenibacillus naphthalenovorans</name>
    <dbReference type="NCBI Taxonomy" id="162209"/>
    <lineage>
        <taxon>Bacteria</taxon>
        <taxon>Bacillati</taxon>
        <taxon>Bacillota</taxon>
        <taxon>Bacilli</taxon>
        <taxon>Bacillales</taxon>
        <taxon>Paenibacillaceae</taxon>
        <taxon>Paenibacillus</taxon>
    </lineage>
</organism>
<dbReference type="PRINTS" id="PR00344">
    <property type="entry name" value="BCTRLSENSOR"/>
</dbReference>
<dbReference type="InterPro" id="IPR036890">
    <property type="entry name" value="HATPase_C_sf"/>
</dbReference>
<evidence type="ECO:0000259" key="11">
    <source>
        <dbReference type="PROSITE" id="PS50112"/>
    </source>
</evidence>
<feature type="domain" description="PAS" evidence="11">
    <location>
        <begin position="26"/>
        <end position="53"/>
    </location>
</feature>
<evidence type="ECO:0000259" key="12">
    <source>
        <dbReference type="PROSITE" id="PS50113"/>
    </source>
</evidence>
<dbReference type="STRING" id="162209.IJ22_32990"/>
<keyword evidence="7" id="KW-0067">ATP-binding</keyword>
<dbReference type="InterPro" id="IPR013767">
    <property type="entry name" value="PAS_fold"/>
</dbReference>
<dbReference type="GO" id="GO:0030435">
    <property type="term" value="P:sporulation resulting in formation of a cellular spore"/>
    <property type="evidence" value="ECO:0007669"/>
    <property type="project" value="UniProtKB-KW"/>
</dbReference>
<evidence type="ECO:0000259" key="10">
    <source>
        <dbReference type="PROSITE" id="PS50109"/>
    </source>
</evidence>
<dbReference type="SMART" id="SM00388">
    <property type="entry name" value="HisKA"/>
    <property type="match status" value="1"/>
</dbReference>
<dbReference type="PANTHER" id="PTHR43065:SF34">
    <property type="entry name" value="SPORULATION KINASE A"/>
    <property type="match status" value="1"/>
</dbReference>
<dbReference type="PATRIC" id="fig|162209.4.peg.3529"/>
<dbReference type="Gene3D" id="3.30.450.20">
    <property type="entry name" value="PAS domain"/>
    <property type="match status" value="4"/>
</dbReference>
<dbReference type="PROSITE" id="PS50112">
    <property type="entry name" value="PAS"/>
    <property type="match status" value="3"/>
</dbReference>
<feature type="domain" description="PAC" evidence="12">
    <location>
        <begin position="439"/>
        <end position="490"/>
    </location>
</feature>
<feature type="domain" description="PAS" evidence="11">
    <location>
        <begin position="265"/>
        <end position="314"/>
    </location>
</feature>
<dbReference type="GO" id="GO:0006355">
    <property type="term" value="P:regulation of DNA-templated transcription"/>
    <property type="evidence" value="ECO:0007669"/>
    <property type="project" value="InterPro"/>
</dbReference>
<evidence type="ECO:0000256" key="1">
    <source>
        <dbReference type="ARBA" id="ARBA00000085"/>
    </source>
</evidence>
<evidence type="ECO:0000256" key="9">
    <source>
        <dbReference type="ARBA" id="ARBA00023012"/>
    </source>
</evidence>
<dbReference type="SMART" id="SM00387">
    <property type="entry name" value="HATPase_c"/>
    <property type="match status" value="1"/>
</dbReference>
<dbReference type="InterPro" id="IPR000700">
    <property type="entry name" value="PAS-assoc_C"/>
</dbReference>
<dbReference type="GO" id="GO:0000155">
    <property type="term" value="F:phosphorelay sensor kinase activity"/>
    <property type="evidence" value="ECO:0007669"/>
    <property type="project" value="InterPro"/>
</dbReference>
<name>A0A0U2UKQ3_9BACL</name>
<keyword evidence="3" id="KW-0597">Phosphoprotein</keyword>
<dbReference type="Pfam" id="PF00512">
    <property type="entry name" value="HisKA"/>
    <property type="match status" value="1"/>
</dbReference>
<evidence type="ECO:0000256" key="2">
    <source>
        <dbReference type="ARBA" id="ARBA00012438"/>
    </source>
</evidence>
<dbReference type="SUPFAM" id="SSF55785">
    <property type="entry name" value="PYP-like sensor domain (PAS domain)"/>
    <property type="match status" value="4"/>
</dbReference>
<dbReference type="SUPFAM" id="SSF47384">
    <property type="entry name" value="Homodimeric domain of signal transducing histidine kinase"/>
    <property type="match status" value="1"/>
</dbReference>
<gene>
    <name evidence="13" type="ORF">IJ22_32990</name>
</gene>
<keyword evidence="8" id="KW-0749">Sporulation</keyword>
<dbReference type="Proteomes" id="UP000061660">
    <property type="component" value="Chromosome"/>
</dbReference>
<dbReference type="SMART" id="SM00091">
    <property type="entry name" value="PAS"/>
    <property type="match status" value="3"/>
</dbReference>
<keyword evidence="4" id="KW-0808">Transferase</keyword>
<dbReference type="EC" id="2.7.13.3" evidence="2"/>
<evidence type="ECO:0000256" key="8">
    <source>
        <dbReference type="ARBA" id="ARBA00022969"/>
    </source>
</evidence>
<dbReference type="InterPro" id="IPR036097">
    <property type="entry name" value="HisK_dim/P_sf"/>
</dbReference>
<dbReference type="CDD" id="cd00082">
    <property type="entry name" value="HisKA"/>
    <property type="match status" value="1"/>
</dbReference>
<reference evidence="13 14" key="2">
    <citation type="journal article" date="2016" name="Genome Announc.">
        <title>Complete Genome Sequences of Two Interactive Moderate Thermophiles, Paenibacillus napthalenovorans 32O-Y and Paenibacillus sp. 32O-W.</title>
        <authorList>
            <person name="Butler R.R.III."/>
            <person name="Wang J."/>
            <person name="Stark B.C."/>
            <person name="Pombert J.F."/>
        </authorList>
    </citation>
    <scope>NUCLEOTIDE SEQUENCE [LARGE SCALE GENOMIC DNA]</scope>
    <source>
        <strain evidence="13 14">32O-Y</strain>
    </source>
</reference>
<dbReference type="InterPro" id="IPR001610">
    <property type="entry name" value="PAC"/>
</dbReference>
<dbReference type="InterPro" id="IPR035965">
    <property type="entry name" value="PAS-like_dom_sf"/>
</dbReference>
<dbReference type="OrthoDB" id="9815750at2"/>
<dbReference type="SUPFAM" id="SSF55874">
    <property type="entry name" value="ATPase domain of HSP90 chaperone/DNA topoisomerase II/histidine kinase"/>
    <property type="match status" value="1"/>
</dbReference>
<dbReference type="EMBL" id="CP013652">
    <property type="protein sequence ID" value="ALS23660.1"/>
    <property type="molecule type" value="Genomic_DNA"/>
</dbReference>
<evidence type="ECO:0000313" key="13">
    <source>
        <dbReference type="EMBL" id="ALS23660.1"/>
    </source>
</evidence>
<dbReference type="PANTHER" id="PTHR43065">
    <property type="entry name" value="SENSOR HISTIDINE KINASE"/>
    <property type="match status" value="1"/>
</dbReference>
<dbReference type="InterPro" id="IPR003594">
    <property type="entry name" value="HATPase_dom"/>
</dbReference>
<feature type="domain" description="Histidine kinase" evidence="10">
    <location>
        <begin position="503"/>
        <end position="708"/>
    </location>
</feature>
<feature type="domain" description="PAS" evidence="11">
    <location>
        <begin position="365"/>
        <end position="435"/>
    </location>
</feature>
<accession>A0A0U2UKQ3</accession>
<dbReference type="AlphaFoldDB" id="A0A0U2UKQ3"/>
<comment type="catalytic activity">
    <reaction evidence="1">
        <text>ATP + protein L-histidine = ADP + protein N-phospho-L-histidine.</text>
        <dbReference type="EC" id="2.7.13.3"/>
    </reaction>
</comment>
<dbReference type="Gene3D" id="3.30.565.10">
    <property type="entry name" value="Histidine kinase-like ATPase, C-terminal domain"/>
    <property type="match status" value="1"/>
</dbReference>
<dbReference type="PROSITE" id="PS50113">
    <property type="entry name" value="PAC"/>
    <property type="match status" value="1"/>
</dbReference>
<evidence type="ECO:0000256" key="4">
    <source>
        <dbReference type="ARBA" id="ARBA00022679"/>
    </source>
</evidence>
<dbReference type="InterPro" id="IPR003661">
    <property type="entry name" value="HisK_dim/P_dom"/>
</dbReference>
<dbReference type="GO" id="GO:0005524">
    <property type="term" value="F:ATP binding"/>
    <property type="evidence" value="ECO:0007669"/>
    <property type="project" value="UniProtKB-KW"/>
</dbReference>
<dbReference type="InterPro" id="IPR013656">
    <property type="entry name" value="PAS_4"/>
</dbReference>
<dbReference type="SMART" id="SM00086">
    <property type="entry name" value="PAC"/>
    <property type="match status" value="2"/>
</dbReference>
<evidence type="ECO:0000256" key="3">
    <source>
        <dbReference type="ARBA" id="ARBA00022553"/>
    </source>
</evidence>
<proteinExistence type="predicted"/>
<dbReference type="Pfam" id="PF08448">
    <property type="entry name" value="PAS_4"/>
    <property type="match status" value="1"/>
</dbReference>
<sequence>MESIRKIDSSFPMDSLFIHSFDALCILDNKGFVLKTNPSFTRLFGWNEDELIGHPLPFQNHLDVLKVPPANIVEVDHLSIQRKDGSLVIVRMKALPPEHHHPAVLFMREVIPHDYLEKLDLIEQEHKQTIRYQQGMSFKFKKIDSRFIHTLCDGDLIYRLGLSPEKIVGRELKEFLPQETAVFKEQFYERAWQGEENVIYEGEENGLTYLASLKPIKKDGAVIEVIASCIDITQRIDAEKALLEAEALYRCLVENALVGVYLYQDGKIVYANPVFSNIFGYTQSEMATLDLVDLFVREERDYMINKLTYGQEPDAKDVMNRDYKVRGISKAGSIVELEGNSTLTLFRGKPALIGTILDITDRKVTERQYQRLLKLSPEPIMLHKDDTIIYVNDAGLKLFATKDPLDLIGHSFIEQFHPHDQEQVRRRLDTVLNNDHSTGFFEFKLVRLDGNIVEVESSAIHIYKYMGESMIQSVFRDVTERKKTEEFMRRSEKLSLVGQMAAGVAHEIRNPLTSIKGFSQLLKEKNDSYKDYYEIMISELDRINEIVNEFMYLAKPNPIEFKKVKLSTILEHVISLMNTQAILNNVNIRVLYENEQVAINCDENQIKQVFINILKNAVESMPRGGDITIECSITQEQNEVYIKFIDQGIGISEDRLKKIGEPFYTTKEQGTGLGLMLSYKIIESHNGKLNIHSELNKGTRIDIVLPHG</sequence>
<evidence type="ECO:0000256" key="6">
    <source>
        <dbReference type="ARBA" id="ARBA00022777"/>
    </source>
</evidence>
<dbReference type="InterPro" id="IPR005467">
    <property type="entry name" value="His_kinase_dom"/>
</dbReference>
<keyword evidence="5" id="KW-0547">Nucleotide-binding</keyword>
<dbReference type="Pfam" id="PF02518">
    <property type="entry name" value="HATPase_c"/>
    <property type="match status" value="1"/>
</dbReference>
<dbReference type="InterPro" id="IPR000014">
    <property type="entry name" value="PAS"/>
</dbReference>
<evidence type="ECO:0000313" key="14">
    <source>
        <dbReference type="Proteomes" id="UP000061660"/>
    </source>
</evidence>
<dbReference type="Gene3D" id="1.10.287.130">
    <property type="match status" value="1"/>
</dbReference>
<dbReference type="KEGG" id="pnp:IJ22_32990"/>